<dbReference type="Proteomes" id="UP000183832">
    <property type="component" value="Unassembled WGS sequence"/>
</dbReference>
<dbReference type="EMBL" id="CVRI01000064">
    <property type="protein sequence ID" value="CRL04951.1"/>
    <property type="molecule type" value="Genomic_DNA"/>
</dbReference>
<accession>A0A1J1IXR4</accession>
<proteinExistence type="predicted"/>
<keyword evidence="3" id="KW-1185">Reference proteome</keyword>
<feature type="signal peptide" evidence="1">
    <location>
        <begin position="1"/>
        <end position="18"/>
    </location>
</feature>
<gene>
    <name evidence="2" type="ORF">CLUMA_CG018527</name>
</gene>
<organism evidence="2 3">
    <name type="scientific">Clunio marinus</name>
    <dbReference type="NCBI Taxonomy" id="568069"/>
    <lineage>
        <taxon>Eukaryota</taxon>
        <taxon>Metazoa</taxon>
        <taxon>Ecdysozoa</taxon>
        <taxon>Arthropoda</taxon>
        <taxon>Hexapoda</taxon>
        <taxon>Insecta</taxon>
        <taxon>Pterygota</taxon>
        <taxon>Neoptera</taxon>
        <taxon>Endopterygota</taxon>
        <taxon>Diptera</taxon>
        <taxon>Nematocera</taxon>
        <taxon>Chironomoidea</taxon>
        <taxon>Chironomidae</taxon>
        <taxon>Clunio</taxon>
    </lineage>
</organism>
<name>A0A1J1IXR4_9DIPT</name>
<feature type="chain" id="PRO_5012972644" evidence="1">
    <location>
        <begin position="19"/>
        <end position="142"/>
    </location>
</feature>
<protein>
    <submittedName>
        <fullName evidence="2">CLUMA_CG018527, isoform A</fullName>
    </submittedName>
</protein>
<keyword evidence="1" id="KW-0732">Signal</keyword>
<reference evidence="2 3" key="1">
    <citation type="submission" date="2015-04" db="EMBL/GenBank/DDBJ databases">
        <authorList>
            <person name="Syromyatnikov M.Y."/>
            <person name="Popov V.N."/>
        </authorList>
    </citation>
    <scope>NUCLEOTIDE SEQUENCE [LARGE SCALE GENOMIC DNA]</scope>
</reference>
<evidence type="ECO:0000256" key="1">
    <source>
        <dbReference type="SAM" id="SignalP"/>
    </source>
</evidence>
<dbReference type="AlphaFoldDB" id="A0A1J1IXR4"/>
<evidence type="ECO:0000313" key="3">
    <source>
        <dbReference type="Proteomes" id="UP000183832"/>
    </source>
</evidence>
<evidence type="ECO:0000313" key="2">
    <source>
        <dbReference type="EMBL" id="CRL04951.1"/>
    </source>
</evidence>
<sequence length="142" mass="16622">MKTLLTFFFVLNLPRTSTMKLPATGEVFNIHKKPLLYECVCEHVDAVNEFSLNALSLILKFLIYFFNLHFREGEEKGLKKPTKIIVTHRSIHSKMRFLRRNSKQQNVQSSNDSKALIKGINNKSPRYKNFNVNKQCKQTDFQ</sequence>